<dbReference type="FunCoup" id="A0A423Q2C6">
    <property type="interactions" value="84"/>
</dbReference>
<dbReference type="RefSeq" id="WP_123656677.1">
    <property type="nucleotide sequence ID" value="NZ_AYKG01000001.1"/>
</dbReference>
<evidence type="ECO:0000256" key="2">
    <source>
        <dbReference type="ARBA" id="ARBA00023015"/>
    </source>
</evidence>
<dbReference type="InterPro" id="IPR000847">
    <property type="entry name" value="LysR_HTH_N"/>
</dbReference>
<evidence type="ECO:0000256" key="1">
    <source>
        <dbReference type="ARBA" id="ARBA00009437"/>
    </source>
</evidence>
<dbReference type="Proteomes" id="UP000285310">
    <property type="component" value="Unassembled WGS sequence"/>
</dbReference>
<dbReference type="FunFam" id="1.10.10.10:FF:000001">
    <property type="entry name" value="LysR family transcriptional regulator"/>
    <property type="match status" value="1"/>
</dbReference>
<sequence>MRIDALQAFVAIAETGSFNEAAARLHLSQPGISKRVAALEARLGYRLLDRVARGVSLTEAGRAYLPYARETLAALADGDRALANLNTRIEGELSIALSHHVAMHRMPPVLRAYIADFPAVDPQIVFEDSEAACERVVAGTSELAVITLPRIDHPRLVTTPIWHDPLGIYVSPEHELADGRALSVDELAQVPAVLPPVESHTYAILRDAFAAHQAAPQARMTSHSLETLAMLAGVGLGWTILPKAMPHALYEPRVPKLVMSRTLGVVRHPQRHLSNAARALLGRIEVSYESAPSAVLRQDEA</sequence>
<evidence type="ECO:0000256" key="3">
    <source>
        <dbReference type="ARBA" id="ARBA00023125"/>
    </source>
</evidence>
<dbReference type="SUPFAM" id="SSF53850">
    <property type="entry name" value="Periplasmic binding protein-like II"/>
    <property type="match status" value="1"/>
</dbReference>
<keyword evidence="7" id="KW-1185">Reference proteome</keyword>
<dbReference type="InterPro" id="IPR036390">
    <property type="entry name" value="WH_DNA-bd_sf"/>
</dbReference>
<dbReference type="Pfam" id="PF03466">
    <property type="entry name" value="LysR_substrate"/>
    <property type="match status" value="1"/>
</dbReference>
<dbReference type="PRINTS" id="PR00039">
    <property type="entry name" value="HTHLYSR"/>
</dbReference>
<dbReference type="Pfam" id="PF00126">
    <property type="entry name" value="HTH_1"/>
    <property type="match status" value="1"/>
</dbReference>
<dbReference type="SUPFAM" id="SSF46785">
    <property type="entry name" value="Winged helix' DNA-binding domain"/>
    <property type="match status" value="1"/>
</dbReference>
<evidence type="ECO:0000259" key="5">
    <source>
        <dbReference type="PROSITE" id="PS50931"/>
    </source>
</evidence>
<proteinExistence type="inferred from homology"/>
<keyword evidence="4" id="KW-0804">Transcription</keyword>
<gene>
    <name evidence="6" type="ORF">SAJA_00425</name>
</gene>
<dbReference type="InParanoid" id="A0A423Q2C6"/>
<dbReference type="InterPro" id="IPR036388">
    <property type="entry name" value="WH-like_DNA-bd_sf"/>
</dbReference>
<evidence type="ECO:0000313" key="7">
    <source>
        <dbReference type="Proteomes" id="UP000285310"/>
    </source>
</evidence>
<dbReference type="OrthoDB" id="9803735at2"/>
<dbReference type="EMBL" id="AYKG01000001">
    <property type="protein sequence ID" value="ROO32745.1"/>
    <property type="molecule type" value="Genomic_DNA"/>
</dbReference>
<keyword evidence="2" id="KW-0805">Transcription regulation</keyword>
<dbReference type="CDD" id="cd05466">
    <property type="entry name" value="PBP2_LTTR_substrate"/>
    <property type="match status" value="1"/>
</dbReference>
<dbReference type="GO" id="GO:0003700">
    <property type="term" value="F:DNA-binding transcription factor activity"/>
    <property type="evidence" value="ECO:0007669"/>
    <property type="project" value="InterPro"/>
</dbReference>
<dbReference type="PANTHER" id="PTHR30126:SF81">
    <property type="entry name" value="HTH-TYPE TRANSCRIPTIONAL REGULATOR ILVY"/>
    <property type="match status" value="1"/>
</dbReference>
<organism evidence="6 7">
    <name type="scientific">Salinisphaera japonica YTM-1</name>
    <dbReference type="NCBI Taxonomy" id="1209778"/>
    <lineage>
        <taxon>Bacteria</taxon>
        <taxon>Pseudomonadati</taxon>
        <taxon>Pseudomonadota</taxon>
        <taxon>Gammaproteobacteria</taxon>
        <taxon>Salinisphaerales</taxon>
        <taxon>Salinisphaeraceae</taxon>
        <taxon>Salinisphaera</taxon>
    </lineage>
</organism>
<name>A0A423Q2C6_9GAMM</name>
<dbReference type="Gene3D" id="1.10.10.10">
    <property type="entry name" value="Winged helix-like DNA-binding domain superfamily/Winged helix DNA-binding domain"/>
    <property type="match status" value="1"/>
</dbReference>
<protein>
    <submittedName>
        <fullName evidence="6">LysR family transcriptional regulator</fullName>
    </submittedName>
</protein>
<comment type="similarity">
    <text evidence="1">Belongs to the LysR transcriptional regulatory family.</text>
</comment>
<evidence type="ECO:0000256" key="4">
    <source>
        <dbReference type="ARBA" id="ARBA00023163"/>
    </source>
</evidence>
<dbReference type="PANTHER" id="PTHR30126">
    <property type="entry name" value="HTH-TYPE TRANSCRIPTIONAL REGULATOR"/>
    <property type="match status" value="1"/>
</dbReference>
<feature type="domain" description="HTH lysR-type" evidence="5">
    <location>
        <begin position="1"/>
        <end position="58"/>
    </location>
</feature>
<evidence type="ECO:0000313" key="6">
    <source>
        <dbReference type="EMBL" id="ROO32745.1"/>
    </source>
</evidence>
<reference evidence="6 7" key="1">
    <citation type="submission" date="2013-10" db="EMBL/GenBank/DDBJ databases">
        <title>Salinisphaera japonica YTM-1 Genome Sequencing.</title>
        <authorList>
            <person name="Lai Q."/>
            <person name="Li C."/>
            <person name="Shao Z."/>
        </authorList>
    </citation>
    <scope>NUCLEOTIDE SEQUENCE [LARGE SCALE GENOMIC DNA]</scope>
    <source>
        <strain evidence="6 7">YTM-1</strain>
    </source>
</reference>
<accession>A0A423Q2C6</accession>
<dbReference type="InterPro" id="IPR005119">
    <property type="entry name" value="LysR_subst-bd"/>
</dbReference>
<dbReference type="Gene3D" id="3.40.190.290">
    <property type="match status" value="1"/>
</dbReference>
<dbReference type="PROSITE" id="PS50931">
    <property type="entry name" value="HTH_LYSR"/>
    <property type="match status" value="1"/>
</dbReference>
<dbReference type="AlphaFoldDB" id="A0A423Q2C6"/>
<dbReference type="GO" id="GO:0000976">
    <property type="term" value="F:transcription cis-regulatory region binding"/>
    <property type="evidence" value="ECO:0007669"/>
    <property type="project" value="TreeGrafter"/>
</dbReference>
<keyword evidence="3" id="KW-0238">DNA-binding</keyword>
<comment type="caution">
    <text evidence="6">The sequence shown here is derived from an EMBL/GenBank/DDBJ whole genome shotgun (WGS) entry which is preliminary data.</text>
</comment>